<gene>
    <name evidence="2" type="ORF">FLK61_24115</name>
</gene>
<dbReference type="KEGG" id="psua:FLK61_24115"/>
<accession>A0A859FC75</accession>
<organism evidence="2 3">
    <name type="scientific">Paenalkalicoccus suaedae</name>
    <dbReference type="NCBI Taxonomy" id="2592382"/>
    <lineage>
        <taxon>Bacteria</taxon>
        <taxon>Bacillati</taxon>
        <taxon>Bacillota</taxon>
        <taxon>Bacilli</taxon>
        <taxon>Bacillales</taxon>
        <taxon>Bacillaceae</taxon>
        <taxon>Paenalkalicoccus</taxon>
    </lineage>
</organism>
<reference evidence="3" key="1">
    <citation type="submission" date="2019-07" db="EMBL/GenBank/DDBJ databases">
        <title>Bacillus alkalisoli sp. nov. isolated from saline soil.</title>
        <authorList>
            <person name="Sun J.-Q."/>
            <person name="Xu L."/>
        </authorList>
    </citation>
    <scope>NUCLEOTIDE SEQUENCE [LARGE SCALE GENOMIC DNA]</scope>
    <source>
        <strain evidence="3">M4U3P1</strain>
    </source>
</reference>
<evidence type="ECO:0000256" key="1">
    <source>
        <dbReference type="SAM" id="MobiDB-lite"/>
    </source>
</evidence>
<sequence>MDDGDVQGFFGGGGSGLEDGGAKLDEAVQKCREFVPNSERVVQISK</sequence>
<name>A0A859FC75_9BACI</name>
<keyword evidence="3" id="KW-1185">Reference proteome</keyword>
<dbReference type="Proteomes" id="UP000318138">
    <property type="component" value="Chromosome"/>
</dbReference>
<feature type="compositionally biased region" description="Gly residues" evidence="1">
    <location>
        <begin position="9"/>
        <end position="19"/>
    </location>
</feature>
<dbReference type="EMBL" id="CP041372">
    <property type="protein sequence ID" value="QKS69875.1"/>
    <property type="molecule type" value="Genomic_DNA"/>
</dbReference>
<dbReference type="AlphaFoldDB" id="A0A859FC75"/>
<proteinExistence type="predicted"/>
<protein>
    <submittedName>
        <fullName evidence="2">Uncharacterized protein</fullName>
    </submittedName>
</protein>
<evidence type="ECO:0000313" key="2">
    <source>
        <dbReference type="EMBL" id="QKS69875.1"/>
    </source>
</evidence>
<evidence type="ECO:0000313" key="3">
    <source>
        <dbReference type="Proteomes" id="UP000318138"/>
    </source>
</evidence>
<feature type="region of interest" description="Disordered" evidence="1">
    <location>
        <begin position="1"/>
        <end position="21"/>
    </location>
</feature>